<dbReference type="InterPro" id="IPR036291">
    <property type="entry name" value="NAD(P)-bd_dom_sf"/>
</dbReference>
<dbReference type="InterPro" id="IPR013149">
    <property type="entry name" value="ADH-like_C"/>
</dbReference>
<dbReference type="OrthoDB" id="3233595at2759"/>
<dbReference type="InterPro" id="IPR011032">
    <property type="entry name" value="GroES-like_sf"/>
</dbReference>
<keyword evidence="3" id="KW-1185">Reference proteome</keyword>
<evidence type="ECO:0000259" key="1">
    <source>
        <dbReference type="SMART" id="SM00829"/>
    </source>
</evidence>
<dbReference type="SUPFAM" id="SSF50129">
    <property type="entry name" value="GroES-like"/>
    <property type="match status" value="1"/>
</dbReference>
<dbReference type="Pfam" id="PF08240">
    <property type="entry name" value="ADH_N"/>
    <property type="match status" value="1"/>
</dbReference>
<dbReference type="SUPFAM" id="SSF51735">
    <property type="entry name" value="NAD(P)-binding Rossmann-fold domains"/>
    <property type="match status" value="1"/>
</dbReference>
<evidence type="ECO:0000313" key="2">
    <source>
        <dbReference type="EMBL" id="GJE89880.1"/>
    </source>
</evidence>
<evidence type="ECO:0000313" key="3">
    <source>
        <dbReference type="Proteomes" id="UP000703269"/>
    </source>
</evidence>
<proteinExistence type="predicted"/>
<name>A0A9P3G9G4_9APHY</name>
<dbReference type="Gene3D" id="3.90.180.10">
    <property type="entry name" value="Medium-chain alcohol dehydrogenases, catalytic domain"/>
    <property type="match status" value="1"/>
</dbReference>
<dbReference type="InterPro" id="IPR020843">
    <property type="entry name" value="ER"/>
</dbReference>
<dbReference type="EMBL" id="BPQB01000014">
    <property type="protein sequence ID" value="GJE89880.1"/>
    <property type="molecule type" value="Genomic_DNA"/>
</dbReference>
<dbReference type="InterPro" id="IPR013154">
    <property type="entry name" value="ADH-like_N"/>
</dbReference>
<organism evidence="2 3">
    <name type="scientific">Phanerochaete sordida</name>
    <dbReference type="NCBI Taxonomy" id="48140"/>
    <lineage>
        <taxon>Eukaryota</taxon>
        <taxon>Fungi</taxon>
        <taxon>Dikarya</taxon>
        <taxon>Basidiomycota</taxon>
        <taxon>Agaricomycotina</taxon>
        <taxon>Agaricomycetes</taxon>
        <taxon>Polyporales</taxon>
        <taxon>Phanerochaetaceae</taxon>
        <taxon>Phanerochaete</taxon>
    </lineage>
</organism>
<comment type="caution">
    <text evidence="2">The sequence shown here is derived from an EMBL/GenBank/DDBJ whole genome shotgun (WGS) entry which is preliminary data.</text>
</comment>
<dbReference type="Pfam" id="PF00107">
    <property type="entry name" value="ADH_zinc_N"/>
    <property type="match status" value="1"/>
</dbReference>
<dbReference type="SMART" id="SM00829">
    <property type="entry name" value="PKS_ER"/>
    <property type="match status" value="1"/>
</dbReference>
<dbReference type="CDD" id="cd08249">
    <property type="entry name" value="enoyl_reductase_like"/>
    <property type="match status" value="1"/>
</dbReference>
<dbReference type="InterPro" id="IPR047122">
    <property type="entry name" value="Trans-enoyl_RdTase-like"/>
</dbReference>
<accession>A0A9P3G9G4</accession>
<dbReference type="Gene3D" id="3.40.50.720">
    <property type="entry name" value="NAD(P)-binding Rossmann-like Domain"/>
    <property type="match status" value="1"/>
</dbReference>
<dbReference type="Proteomes" id="UP000703269">
    <property type="component" value="Unassembled WGS sequence"/>
</dbReference>
<gene>
    <name evidence="2" type="ORF">PsYK624_059920</name>
</gene>
<feature type="domain" description="Enoyl reductase (ER)" evidence="1">
    <location>
        <begin position="14"/>
        <end position="342"/>
    </location>
</feature>
<dbReference type="GO" id="GO:0016651">
    <property type="term" value="F:oxidoreductase activity, acting on NAD(P)H"/>
    <property type="evidence" value="ECO:0007669"/>
    <property type="project" value="InterPro"/>
</dbReference>
<dbReference type="AlphaFoldDB" id="A0A9P3G9G4"/>
<sequence length="348" mass="36435">MPTQKALYLVEAHGRFEVRDKDIQEPAPGEVLVEIHAAGLNPAEWRVHTNNILIEEYPTILGLDASGIVRKLGADVSNFAVGDRVVFQGWYDDRRGALQQYAVADASLVAKIPPTLSFDGAATFPIAVVTAAFGLYSPKEAGGIALTPPWEAGGRDKYIGQPMLVVAGASSVGQFVIQFAKLSGFGPIITTASARHEAYLKSLGATHVVDRAAPLSALGGAIAAATSAPLLVAFDAIAMPETQNAAYAALAPGGKFVHVDFKPSIEESLLTPDKTIVAPFGNVHAPQNADGGRALYRALEGLLAAGDLKPNNVEVLPNGLEGAPQGIERLKQGVVSAVKLVVHPQEST</sequence>
<protein>
    <submittedName>
        <fullName evidence="2">Zinc-binding alcohol dehydrogenase family protein</fullName>
    </submittedName>
</protein>
<dbReference type="PANTHER" id="PTHR45348">
    <property type="entry name" value="HYPOTHETICAL OXIDOREDUCTASE (EUROFUNG)"/>
    <property type="match status" value="1"/>
</dbReference>
<dbReference type="PANTHER" id="PTHR45348:SF2">
    <property type="entry name" value="ZINC-TYPE ALCOHOL DEHYDROGENASE-LIKE PROTEIN C2E1P3.01"/>
    <property type="match status" value="1"/>
</dbReference>
<reference evidence="2 3" key="1">
    <citation type="submission" date="2021-08" db="EMBL/GenBank/DDBJ databases">
        <title>Draft Genome Sequence of Phanerochaete sordida strain YK-624.</title>
        <authorList>
            <person name="Mori T."/>
            <person name="Dohra H."/>
            <person name="Suzuki T."/>
            <person name="Kawagishi H."/>
            <person name="Hirai H."/>
        </authorList>
    </citation>
    <scope>NUCLEOTIDE SEQUENCE [LARGE SCALE GENOMIC DNA]</scope>
    <source>
        <strain evidence="2 3">YK-624</strain>
    </source>
</reference>